<keyword evidence="5" id="KW-1185">Reference proteome</keyword>
<evidence type="ECO:0000256" key="1">
    <source>
        <dbReference type="ARBA" id="ARBA00022490"/>
    </source>
</evidence>
<dbReference type="Proteomes" id="UP000054524">
    <property type="component" value="Unassembled WGS sequence"/>
</dbReference>
<evidence type="ECO:0000313" key="5">
    <source>
        <dbReference type="Proteomes" id="UP000054524"/>
    </source>
</evidence>
<evidence type="ECO:0008006" key="6">
    <source>
        <dbReference type="Google" id="ProtNLM"/>
    </source>
</evidence>
<dbReference type="GO" id="GO:0005634">
    <property type="term" value="C:nucleus"/>
    <property type="evidence" value="ECO:0007669"/>
    <property type="project" value="TreeGrafter"/>
</dbReference>
<name>A0A086J0Y3_NEMA1</name>
<evidence type="ECO:0000313" key="4">
    <source>
        <dbReference type="EMBL" id="KFG25801.1"/>
    </source>
</evidence>
<dbReference type="InterPro" id="IPR038122">
    <property type="entry name" value="PFU_sf"/>
</dbReference>
<dbReference type="GO" id="GO:0005737">
    <property type="term" value="C:cytoplasm"/>
    <property type="evidence" value="ECO:0007669"/>
    <property type="project" value="TreeGrafter"/>
</dbReference>
<keyword evidence="2" id="KW-0853">WD repeat</keyword>
<dbReference type="SUPFAM" id="SSF50978">
    <property type="entry name" value="WD40 repeat-like"/>
    <property type="match status" value="1"/>
</dbReference>
<reference evidence="4 5" key="1">
    <citation type="journal article" date="2014" name="Genome Announc.">
        <title>Genome Sequence of the Microsporidian Species Nematocida sp1 Strain ERTm6 (ATCC PRA-372).</title>
        <authorList>
            <person name="Bakowski M.A."/>
            <person name="Priest M."/>
            <person name="Young S."/>
            <person name="Cuomo C.A."/>
            <person name="Troemel E.R."/>
        </authorList>
    </citation>
    <scope>NUCLEOTIDE SEQUENCE [LARGE SCALE GENOMIC DNA]</scope>
    <source>
        <strain evidence="4 5">ERTm6</strain>
    </source>
</reference>
<dbReference type="PANTHER" id="PTHR19849:SF0">
    <property type="entry name" value="PHOSPHOLIPASE A-2-ACTIVATING PROTEIN"/>
    <property type="match status" value="1"/>
</dbReference>
<dbReference type="HOGENOM" id="CLU_036003_0_0_1"/>
<organism evidence="4 5">
    <name type="scientific">Nematocida ausubeli (strain ATCC PRA-371 / ERTm2)</name>
    <name type="common">Nematode killer fungus</name>
    <dbReference type="NCBI Taxonomy" id="1913371"/>
    <lineage>
        <taxon>Eukaryota</taxon>
        <taxon>Fungi</taxon>
        <taxon>Fungi incertae sedis</taxon>
        <taxon>Microsporidia</taxon>
        <taxon>Nematocida</taxon>
    </lineage>
</organism>
<protein>
    <recommendedName>
        <fullName evidence="6">PFU domain-containing protein</fullName>
    </recommendedName>
</protein>
<evidence type="ECO:0000256" key="2">
    <source>
        <dbReference type="ARBA" id="ARBA00022574"/>
    </source>
</evidence>
<dbReference type="GO" id="GO:0010992">
    <property type="term" value="P:ubiquitin recycling"/>
    <property type="evidence" value="ECO:0007669"/>
    <property type="project" value="TreeGrafter"/>
</dbReference>
<dbReference type="GeneID" id="77676758"/>
<accession>A0A086J0Y3</accession>
<dbReference type="GO" id="GO:0043161">
    <property type="term" value="P:proteasome-mediated ubiquitin-dependent protein catabolic process"/>
    <property type="evidence" value="ECO:0007669"/>
    <property type="project" value="TreeGrafter"/>
</dbReference>
<dbReference type="PANTHER" id="PTHR19849">
    <property type="entry name" value="PHOSPHOLIPASE A-2-ACTIVATING PROTEIN"/>
    <property type="match status" value="1"/>
</dbReference>
<dbReference type="AlphaFoldDB" id="A0A086J0Y3"/>
<dbReference type="Gene3D" id="3.10.20.870">
    <property type="entry name" value="PFU (PLAA family ubiquitin binding), C-terminal domain"/>
    <property type="match status" value="1"/>
</dbReference>
<comment type="caution">
    <text evidence="4">The sequence shown here is derived from an EMBL/GenBank/DDBJ whole genome shotgun (WGS) entry which is preliminary data.</text>
</comment>
<dbReference type="Gene3D" id="2.130.10.10">
    <property type="entry name" value="YVTN repeat-like/Quinoprotein amine dehydrogenase"/>
    <property type="match status" value="1"/>
</dbReference>
<keyword evidence="1" id="KW-0963">Cytoplasm</keyword>
<proteinExistence type="predicted"/>
<sequence length="565" mass="63439">MAQIQVLRKIHISDIKDGVIYEDVLFTAGRDRVIRVSSVPELISLTESEDLGAAVNSMCFHKGTLYAGLQTGEIVKYAVTVDQAKTNESEKNEVNVTMNILSREKVHTDNVCSLSAFEEGVLSTSWDSTLGILRENHAAEIIRIESVAWTAKKVPNQDRILAGCIDGSVITLKKVDQKYTQAKGIRLHATCIRDMIMEENKYISVSNTGVVIVADLAGRVLHKVDLNNTSFRINPYTAQKETGYIVASDEGMVYILNNKLESLFSIAVPTLSCWSAVSKDGRIFALGADGRVYVFGETQTSQSYECQKELEELQSEITKDKTEAQNPTEQQGNSPQYKVVDDKVYELKDGEWELFGSTVEKKKKDHTITITLGNANYSLSFDKTDKYEEVALGFVKENNLGTEYIPEIVEFLDKNFSGKKKRDISKYFVYDTINLEAVTKRIEALPDSHRVIEFLQDESTKNHEKEAEVEVILGEWLEKDLESVAVLDIYKYLIAQGVDFNLSFLKHINPLTCKKTALAFSLIATNVLAVRPECKSFVDPSMSKIIDKQLVGAKTLQNYKNNRRV</sequence>
<dbReference type="EMBL" id="AKIJ01000004">
    <property type="protein sequence ID" value="KFG25801.1"/>
    <property type="molecule type" value="Genomic_DNA"/>
</dbReference>
<dbReference type="GO" id="GO:0043130">
    <property type="term" value="F:ubiquitin binding"/>
    <property type="evidence" value="ECO:0007669"/>
    <property type="project" value="TreeGrafter"/>
</dbReference>
<keyword evidence="3" id="KW-0677">Repeat</keyword>
<evidence type="ECO:0000256" key="3">
    <source>
        <dbReference type="ARBA" id="ARBA00022737"/>
    </source>
</evidence>
<dbReference type="InterPro" id="IPR015943">
    <property type="entry name" value="WD40/YVTN_repeat-like_dom_sf"/>
</dbReference>
<gene>
    <name evidence="4" type="ORF">NESG_01785</name>
</gene>
<dbReference type="RefSeq" id="XP_052904356.1">
    <property type="nucleotide sequence ID" value="XM_053049406.1"/>
</dbReference>
<dbReference type="InterPro" id="IPR036322">
    <property type="entry name" value="WD40_repeat_dom_sf"/>
</dbReference>